<protein>
    <submittedName>
        <fullName evidence="2">Uncharacterized protein</fullName>
    </submittedName>
</protein>
<sequence>MQAVGRGIEANVGGHRPTAQRIVKRGEVGALVNEATLIERAEECGSWAVHRGLSQGACGTRRPSDSYAEPPECGGS</sequence>
<evidence type="ECO:0000313" key="2">
    <source>
        <dbReference type="EMBL" id="GGC93313.1"/>
    </source>
</evidence>
<dbReference type="AlphaFoldDB" id="A0A916XRQ3"/>
<accession>A0A916XRQ3</accession>
<gene>
    <name evidence="2" type="ORF">GCM10010994_58910</name>
</gene>
<proteinExistence type="predicted"/>
<name>A0A916XRQ3_9HYPH</name>
<dbReference type="Proteomes" id="UP000637002">
    <property type="component" value="Unassembled WGS sequence"/>
</dbReference>
<reference evidence="2" key="1">
    <citation type="journal article" date="2014" name="Int. J. Syst. Evol. Microbiol.">
        <title>Complete genome sequence of Corynebacterium casei LMG S-19264T (=DSM 44701T), isolated from a smear-ripened cheese.</title>
        <authorList>
            <consortium name="US DOE Joint Genome Institute (JGI-PGF)"/>
            <person name="Walter F."/>
            <person name="Albersmeier A."/>
            <person name="Kalinowski J."/>
            <person name="Ruckert C."/>
        </authorList>
    </citation>
    <scope>NUCLEOTIDE SEQUENCE</scope>
    <source>
        <strain evidence="2">CGMCC 1.12919</strain>
    </source>
</reference>
<dbReference type="EMBL" id="BMGG01000014">
    <property type="protein sequence ID" value="GGC93313.1"/>
    <property type="molecule type" value="Genomic_DNA"/>
</dbReference>
<feature type="region of interest" description="Disordered" evidence="1">
    <location>
        <begin position="55"/>
        <end position="76"/>
    </location>
</feature>
<organism evidence="2 3">
    <name type="scientific">Chelatococcus reniformis</name>
    <dbReference type="NCBI Taxonomy" id="1494448"/>
    <lineage>
        <taxon>Bacteria</taxon>
        <taxon>Pseudomonadati</taxon>
        <taxon>Pseudomonadota</taxon>
        <taxon>Alphaproteobacteria</taxon>
        <taxon>Hyphomicrobiales</taxon>
        <taxon>Chelatococcaceae</taxon>
        <taxon>Chelatococcus</taxon>
    </lineage>
</organism>
<evidence type="ECO:0000313" key="3">
    <source>
        <dbReference type="Proteomes" id="UP000637002"/>
    </source>
</evidence>
<keyword evidence="3" id="KW-1185">Reference proteome</keyword>
<evidence type="ECO:0000256" key="1">
    <source>
        <dbReference type="SAM" id="MobiDB-lite"/>
    </source>
</evidence>
<comment type="caution">
    <text evidence="2">The sequence shown here is derived from an EMBL/GenBank/DDBJ whole genome shotgun (WGS) entry which is preliminary data.</text>
</comment>
<reference evidence="2" key="2">
    <citation type="submission" date="2020-09" db="EMBL/GenBank/DDBJ databases">
        <authorList>
            <person name="Sun Q."/>
            <person name="Zhou Y."/>
        </authorList>
    </citation>
    <scope>NUCLEOTIDE SEQUENCE</scope>
    <source>
        <strain evidence="2">CGMCC 1.12919</strain>
    </source>
</reference>